<evidence type="ECO:0000313" key="3">
    <source>
        <dbReference type="Proteomes" id="UP001642540"/>
    </source>
</evidence>
<dbReference type="Proteomes" id="UP001642540">
    <property type="component" value="Unassembled WGS sequence"/>
</dbReference>
<proteinExistence type="predicted"/>
<gene>
    <name evidence="2" type="ORF">ODALV1_LOCUS14036</name>
</gene>
<evidence type="ECO:0000259" key="1">
    <source>
        <dbReference type="Pfam" id="PF26080"/>
    </source>
</evidence>
<protein>
    <recommendedName>
        <fullName evidence="1">CUB domain-containing protein</fullName>
    </recommendedName>
</protein>
<dbReference type="InterPro" id="IPR058698">
    <property type="entry name" value="CUB_metazoa"/>
</dbReference>
<reference evidence="2 3" key="1">
    <citation type="submission" date="2024-08" db="EMBL/GenBank/DDBJ databases">
        <authorList>
            <person name="Cucini C."/>
            <person name="Frati F."/>
        </authorList>
    </citation>
    <scope>NUCLEOTIDE SEQUENCE [LARGE SCALE GENOMIC DNA]</scope>
</reference>
<evidence type="ECO:0000313" key="2">
    <source>
        <dbReference type="EMBL" id="CAL8110175.1"/>
    </source>
</evidence>
<dbReference type="Pfam" id="PF26080">
    <property type="entry name" value="CUB_animal"/>
    <property type="match status" value="1"/>
</dbReference>
<comment type="caution">
    <text evidence="2">The sequence shown here is derived from an EMBL/GenBank/DDBJ whole genome shotgun (WGS) entry which is preliminary data.</text>
</comment>
<name>A0ABP1QQE4_9HEXA</name>
<keyword evidence="3" id="KW-1185">Reference proteome</keyword>
<feature type="domain" description="CUB" evidence="1">
    <location>
        <begin position="10"/>
        <end position="64"/>
    </location>
</feature>
<organism evidence="2 3">
    <name type="scientific">Orchesella dallaii</name>
    <dbReference type="NCBI Taxonomy" id="48710"/>
    <lineage>
        <taxon>Eukaryota</taxon>
        <taxon>Metazoa</taxon>
        <taxon>Ecdysozoa</taxon>
        <taxon>Arthropoda</taxon>
        <taxon>Hexapoda</taxon>
        <taxon>Collembola</taxon>
        <taxon>Entomobryomorpha</taxon>
        <taxon>Entomobryoidea</taxon>
        <taxon>Orchesellidae</taxon>
        <taxon>Orchesellinae</taxon>
        <taxon>Orchesella</taxon>
    </lineage>
</organism>
<accession>A0ABP1QQE4</accession>
<dbReference type="EMBL" id="CAXLJM020000043">
    <property type="protein sequence ID" value="CAL8110175.1"/>
    <property type="molecule type" value="Genomic_DNA"/>
</dbReference>
<sequence length="88" mass="9976">MSDDGTSHPMSHSPKDRYCGNRLTNFPPFYVNSKATPYIIVVRTDLIEFESDVDNIGFCLEWYQVIWKPSQNSPGMPIVFPPAPEEGP</sequence>